<sequence length="275" mass="29814">MWWCGLLFLPAWAGAWEEQTVLEFILTSNPTLQAYQGVTREYTPPTLAERLLERTSLFARASTNGSSLQASDSFFTTGTTAGVQIHIPLTSRQESRDHALRLLEETRAREQVRSQVLQVMAQLRAQEADLAAAQTRLKFYRDKSGWAQQRVKTGYDEVEDLWTLAQKLNETQATVEKLALLITSQRHKVAAYAGPQWPVLLTYLKGEGGLPGDEAGDGPPGPGRVSESNRPGTAQGQARAFDRAGGDRQVGGAGSRPGEAPGAGEVLPVGGGPFP</sequence>
<evidence type="ECO:0000313" key="2">
    <source>
        <dbReference type="EMBL" id="ADE16981.1"/>
    </source>
</evidence>
<organism evidence="2 3">
    <name type="scientific">Nitrosococcus halophilus (strain Nc4)</name>
    <dbReference type="NCBI Taxonomy" id="472759"/>
    <lineage>
        <taxon>Bacteria</taxon>
        <taxon>Pseudomonadati</taxon>
        <taxon>Pseudomonadota</taxon>
        <taxon>Gammaproteobacteria</taxon>
        <taxon>Chromatiales</taxon>
        <taxon>Chromatiaceae</taxon>
        <taxon>Nitrosococcus</taxon>
    </lineage>
</organism>
<feature type="compositionally biased region" description="Polar residues" evidence="1">
    <location>
        <begin position="226"/>
        <end position="236"/>
    </location>
</feature>
<accession>D5C5C7</accession>
<evidence type="ECO:0000256" key="1">
    <source>
        <dbReference type="SAM" id="MobiDB-lite"/>
    </source>
</evidence>
<gene>
    <name evidence="2" type="ORF">Nhal_3971</name>
</gene>
<proteinExistence type="predicted"/>
<dbReference type="AlphaFoldDB" id="D5C5C7"/>
<keyword evidence="2" id="KW-0614">Plasmid</keyword>
<keyword evidence="3" id="KW-1185">Reference proteome</keyword>
<geneLocation type="plasmid" evidence="2 3">
    <name>pNHAL01</name>
</geneLocation>
<evidence type="ECO:0008006" key="4">
    <source>
        <dbReference type="Google" id="ProtNLM"/>
    </source>
</evidence>
<evidence type="ECO:0000313" key="3">
    <source>
        <dbReference type="Proteomes" id="UP000001844"/>
    </source>
</evidence>
<dbReference type="SUPFAM" id="SSF56954">
    <property type="entry name" value="Outer membrane efflux proteins (OEP)"/>
    <property type="match status" value="1"/>
</dbReference>
<dbReference type="KEGG" id="nhl:Nhal_3971"/>
<dbReference type="Proteomes" id="UP000001844">
    <property type="component" value="Plasmid pNHAL01"/>
</dbReference>
<dbReference type="Gene3D" id="2.20.200.10">
    <property type="entry name" value="Outer membrane efflux proteins (OEP)"/>
    <property type="match status" value="1"/>
</dbReference>
<name>D5C5C7_NITHN</name>
<dbReference type="Gene3D" id="1.20.1600.10">
    <property type="entry name" value="Outer membrane efflux proteins (OEP)"/>
    <property type="match status" value="1"/>
</dbReference>
<dbReference type="EMBL" id="CP001799">
    <property type="protein sequence ID" value="ADE16981.1"/>
    <property type="molecule type" value="Genomic_DNA"/>
</dbReference>
<dbReference type="eggNOG" id="ENOG5034835">
    <property type="taxonomic scope" value="Bacteria"/>
</dbReference>
<dbReference type="HOGENOM" id="CLU_097515_0_0_6"/>
<reference evidence="2 3" key="1">
    <citation type="submission" date="2009-10" db="EMBL/GenBank/DDBJ databases">
        <title>Complete genome sequence of Nitrosococcus halophilus Nc4, a salt-adapted, aerobic obligate ammonia-oxidizing sulfur purple bacterium.</title>
        <authorList>
            <consortium name="US DOE Joint Genome Institute"/>
            <person name="Campbell M.A."/>
            <person name="Malfatti S.A."/>
            <person name="Chain P.S.G."/>
            <person name="Heidelberg J.F."/>
            <person name="Ward N.L."/>
            <person name="Ward B.B."/>
            <person name="Klotz M.G."/>
        </authorList>
    </citation>
    <scope>NUCLEOTIDE SEQUENCE [LARGE SCALE GENOMIC DNA]</scope>
    <source>
        <strain evidence="3">Nc4</strain>
        <plasmid evidence="3">Plasmid pNHAL01</plasmid>
    </source>
</reference>
<protein>
    <recommendedName>
        <fullName evidence="4">Outer membrane efflux protein</fullName>
    </recommendedName>
</protein>
<feature type="region of interest" description="Disordered" evidence="1">
    <location>
        <begin position="210"/>
        <end position="275"/>
    </location>
</feature>